<dbReference type="AlphaFoldDB" id="A0A1E5XW95"/>
<evidence type="ECO:0000256" key="1">
    <source>
        <dbReference type="ARBA" id="ARBA00022670"/>
    </source>
</evidence>
<accession>A0A1E5XW95</accession>
<reference evidence="4 5" key="1">
    <citation type="journal article" date="2015" name="Genome Announc.">
        <title>Genome Assemblies of Three Soil-Associated Devosia species: D. insulae, D. limi, and D. soli.</title>
        <authorList>
            <person name="Hassan Y.I."/>
            <person name="Lepp D."/>
            <person name="Zhou T."/>
        </authorList>
    </citation>
    <scope>NUCLEOTIDE SEQUENCE [LARGE SCALE GENOMIC DNA]</scope>
    <source>
        <strain evidence="4 5">DS-56</strain>
    </source>
</reference>
<dbReference type="GO" id="GO:0006508">
    <property type="term" value="P:proteolysis"/>
    <property type="evidence" value="ECO:0007669"/>
    <property type="project" value="UniProtKB-KW"/>
</dbReference>
<dbReference type="Proteomes" id="UP000095463">
    <property type="component" value="Unassembled WGS sequence"/>
</dbReference>
<evidence type="ECO:0000313" key="4">
    <source>
        <dbReference type="EMBL" id="OEO32844.1"/>
    </source>
</evidence>
<evidence type="ECO:0000256" key="2">
    <source>
        <dbReference type="ARBA" id="ARBA00022801"/>
    </source>
</evidence>
<organism evidence="4 5">
    <name type="scientific">Devosia insulae DS-56</name>
    <dbReference type="NCBI Taxonomy" id="1116389"/>
    <lineage>
        <taxon>Bacteria</taxon>
        <taxon>Pseudomonadati</taxon>
        <taxon>Pseudomonadota</taxon>
        <taxon>Alphaproteobacteria</taxon>
        <taxon>Hyphomicrobiales</taxon>
        <taxon>Devosiaceae</taxon>
        <taxon>Devosia</taxon>
    </lineage>
</organism>
<evidence type="ECO:0000256" key="3">
    <source>
        <dbReference type="ARBA" id="ARBA00022825"/>
    </source>
</evidence>
<dbReference type="GO" id="GO:0008236">
    <property type="term" value="F:serine-type peptidase activity"/>
    <property type="evidence" value="ECO:0007669"/>
    <property type="project" value="UniProtKB-KW"/>
</dbReference>
<dbReference type="RefSeq" id="WP_069907999.1">
    <property type="nucleotide sequence ID" value="NZ_LAJE02000051.1"/>
</dbReference>
<keyword evidence="5" id="KW-1185">Reference proteome</keyword>
<gene>
    <name evidence="4" type="ORF">VW23_009450</name>
</gene>
<dbReference type="PROSITE" id="PS00138">
    <property type="entry name" value="SUBTILASE_SER"/>
    <property type="match status" value="1"/>
</dbReference>
<sequence length="192" mass="19433">MLGDLEARLAAIVAGVTGRPDLTVGAGPPLVPGAGEGRVAIALSSFTPTSGFSPGYTTILDPTTAPKSRRVLPVRLNATLAFLRRPSDDGDDDARNAARAKLLEDISAVAHLLADPSVGNGDAFATGGSDQGFRVWRSALTGGTSTAAPNAAGDLTGSLTLELDAEIWPALPPPSDEGLIVTPVPDVTVLAS</sequence>
<evidence type="ECO:0000313" key="5">
    <source>
        <dbReference type="Proteomes" id="UP000095463"/>
    </source>
</evidence>
<keyword evidence="3" id="KW-0720">Serine protease</keyword>
<name>A0A1E5XW95_9HYPH</name>
<dbReference type="EMBL" id="LAJE02000051">
    <property type="protein sequence ID" value="OEO32844.1"/>
    <property type="molecule type" value="Genomic_DNA"/>
</dbReference>
<protein>
    <submittedName>
        <fullName evidence="4">Uncharacterized protein</fullName>
    </submittedName>
</protein>
<keyword evidence="2" id="KW-0378">Hydrolase</keyword>
<comment type="caution">
    <text evidence="4">The sequence shown here is derived from an EMBL/GenBank/DDBJ whole genome shotgun (WGS) entry which is preliminary data.</text>
</comment>
<proteinExistence type="predicted"/>
<dbReference type="InterPro" id="IPR023828">
    <property type="entry name" value="Peptidase_S8_Ser-AS"/>
</dbReference>
<keyword evidence="1" id="KW-0645">Protease</keyword>